<evidence type="ECO:0000259" key="6">
    <source>
        <dbReference type="Pfam" id="PF16212"/>
    </source>
</evidence>
<comment type="caution">
    <text evidence="7">The sequence shown here is derived from an EMBL/GenBank/DDBJ whole genome shotgun (WGS) entry which is preliminary data.</text>
</comment>
<comment type="subcellular location">
    <subcellularLocation>
        <location evidence="1">Membrane</location>
        <topology evidence="1">Multi-pass membrane protein</topology>
    </subcellularLocation>
</comment>
<evidence type="ECO:0000256" key="5">
    <source>
        <dbReference type="SAM" id="Phobius"/>
    </source>
</evidence>
<feature type="transmembrane region" description="Helical" evidence="5">
    <location>
        <begin position="21"/>
        <end position="43"/>
    </location>
</feature>
<sequence length="354" mass="40689">MAVPELYHYGRRGTWFGLKAFFVYLFDGLYQSVIIYFLIVYTYGLSPTSRKDGYDINLHEFSTVSDVALYAYQCTDIVNLDDGDRGRHGSQYVYRIQCYCLERVDVLCCLHRHHHRLAIHGPSHVFFTTLLPVTEIPRKIIYSYISPGYAVTSLYGNYYILFTSAYFWLCIPITFFVSLAPRYLARAWNFGFAPDDLDTMRWISKYDPHRDLSDATLYTSNLKAMRRRPTSMSSRRTSRSRFGDSVASLALRPSMDTTRRASMVDVRAASRTDMATGLVSIDRGFDFVTEENGVAMRRMQTNLSEKRAASRNDVRLDEEPPSPSSSRKGKEALSHMFSLRRGLRKKLSGSRKGE</sequence>
<keyword evidence="5" id="KW-0472">Membrane</keyword>
<dbReference type="GO" id="GO:0046872">
    <property type="term" value="F:metal ion binding"/>
    <property type="evidence" value="ECO:0007669"/>
    <property type="project" value="UniProtKB-KW"/>
</dbReference>
<dbReference type="PANTHER" id="PTHR24092:SF153">
    <property type="entry name" value="PHOSPHOLIPID-TRANSPORTING ATPASE"/>
    <property type="match status" value="1"/>
</dbReference>
<dbReference type="PANTHER" id="PTHR24092">
    <property type="entry name" value="PROBABLE PHOSPHOLIPID-TRANSPORTING ATPASE"/>
    <property type="match status" value="1"/>
</dbReference>
<feature type="domain" description="P-type ATPase C-terminal" evidence="6">
    <location>
        <begin position="1"/>
        <end position="194"/>
    </location>
</feature>
<dbReference type="GO" id="GO:0005886">
    <property type="term" value="C:plasma membrane"/>
    <property type="evidence" value="ECO:0007669"/>
    <property type="project" value="TreeGrafter"/>
</dbReference>
<evidence type="ECO:0000256" key="3">
    <source>
        <dbReference type="ARBA" id="ARBA00022842"/>
    </source>
</evidence>
<proteinExistence type="predicted"/>
<dbReference type="InterPro" id="IPR032630">
    <property type="entry name" value="P_typ_ATPase_c"/>
</dbReference>
<feature type="compositionally biased region" description="Basic residues" evidence="4">
    <location>
        <begin position="341"/>
        <end position="354"/>
    </location>
</feature>
<feature type="compositionally biased region" description="Basic and acidic residues" evidence="4">
    <location>
        <begin position="304"/>
        <end position="318"/>
    </location>
</feature>
<reference evidence="7" key="2">
    <citation type="submission" date="2021-10" db="EMBL/GenBank/DDBJ databases">
        <title>Phylogenomics reveals ancestral predisposition of the termite-cultivated fungus Termitomyces towards a domesticated lifestyle.</title>
        <authorList>
            <person name="Auxier B."/>
            <person name="Grum-Grzhimaylo A."/>
            <person name="Cardenas M.E."/>
            <person name="Lodge J.D."/>
            <person name="Laessoe T."/>
            <person name="Pedersen O."/>
            <person name="Smith M.E."/>
            <person name="Kuyper T.W."/>
            <person name="Franco-Molano E.A."/>
            <person name="Baroni T.J."/>
            <person name="Aanen D.K."/>
        </authorList>
    </citation>
    <scope>NUCLEOTIDE SEQUENCE</scope>
    <source>
        <strain evidence="7">D49</strain>
    </source>
</reference>
<dbReference type="GO" id="GO:0140326">
    <property type="term" value="F:ATPase-coupled intramembrane lipid transporter activity"/>
    <property type="evidence" value="ECO:0007669"/>
    <property type="project" value="TreeGrafter"/>
</dbReference>
<protein>
    <recommendedName>
        <fullName evidence="6">P-type ATPase C-terminal domain-containing protein</fullName>
    </recommendedName>
</protein>
<dbReference type="OrthoDB" id="377733at2759"/>
<dbReference type="EMBL" id="JABCKI010000098">
    <property type="protein sequence ID" value="KAG5652779.1"/>
    <property type="molecule type" value="Genomic_DNA"/>
</dbReference>
<keyword evidence="2" id="KW-0479">Metal-binding</keyword>
<feature type="region of interest" description="Disordered" evidence="4">
    <location>
        <begin position="302"/>
        <end position="354"/>
    </location>
</feature>
<evidence type="ECO:0000313" key="8">
    <source>
        <dbReference type="Proteomes" id="UP000717328"/>
    </source>
</evidence>
<keyword evidence="8" id="KW-1185">Reference proteome</keyword>
<evidence type="ECO:0000256" key="4">
    <source>
        <dbReference type="SAM" id="MobiDB-lite"/>
    </source>
</evidence>
<name>A0A9P7GLD2_9AGAR</name>
<evidence type="ECO:0000256" key="1">
    <source>
        <dbReference type="ARBA" id="ARBA00004141"/>
    </source>
</evidence>
<dbReference type="Proteomes" id="UP000717328">
    <property type="component" value="Unassembled WGS sequence"/>
</dbReference>
<feature type="transmembrane region" description="Helical" evidence="5">
    <location>
        <begin position="158"/>
        <end position="180"/>
    </location>
</feature>
<gene>
    <name evidence="7" type="ORF">H0H81_003659</name>
</gene>
<dbReference type="GO" id="GO:0045332">
    <property type="term" value="P:phospholipid translocation"/>
    <property type="evidence" value="ECO:0007669"/>
    <property type="project" value="TreeGrafter"/>
</dbReference>
<keyword evidence="5" id="KW-1133">Transmembrane helix</keyword>
<accession>A0A9P7GLD2</accession>
<keyword evidence="3" id="KW-0460">Magnesium</keyword>
<reference evidence="7" key="1">
    <citation type="submission" date="2021-02" db="EMBL/GenBank/DDBJ databases">
        <authorList>
            <person name="Nieuwenhuis M."/>
            <person name="Van De Peppel L.J.J."/>
        </authorList>
    </citation>
    <scope>NUCLEOTIDE SEQUENCE</scope>
    <source>
        <strain evidence="7">D49</strain>
    </source>
</reference>
<keyword evidence="5" id="KW-0812">Transmembrane</keyword>
<dbReference type="AlphaFoldDB" id="A0A9P7GLD2"/>
<evidence type="ECO:0000313" key="7">
    <source>
        <dbReference type="EMBL" id="KAG5652779.1"/>
    </source>
</evidence>
<organism evidence="7 8">
    <name type="scientific">Sphagnurus paluster</name>
    <dbReference type="NCBI Taxonomy" id="117069"/>
    <lineage>
        <taxon>Eukaryota</taxon>
        <taxon>Fungi</taxon>
        <taxon>Dikarya</taxon>
        <taxon>Basidiomycota</taxon>
        <taxon>Agaricomycotina</taxon>
        <taxon>Agaricomycetes</taxon>
        <taxon>Agaricomycetidae</taxon>
        <taxon>Agaricales</taxon>
        <taxon>Tricholomatineae</taxon>
        <taxon>Lyophyllaceae</taxon>
        <taxon>Sphagnurus</taxon>
    </lineage>
</organism>
<evidence type="ECO:0000256" key="2">
    <source>
        <dbReference type="ARBA" id="ARBA00022723"/>
    </source>
</evidence>
<dbReference type="Pfam" id="PF16212">
    <property type="entry name" value="PhoLip_ATPase_C"/>
    <property type="match status" value="1"/>
</dbReference>